<dbReference type="InterPro" id="IPR036537">
    <property type="entry name" value="Adaptor_Cbl_N_dom_sf"/>
</dbReference>
<dbReference type="PROSITE" id="PS50294">
    <property type="entry name" value="WD_REPEATS_REGION"/>
    <property type="match status" value="4"/>
</dbReference>
<dbReference type="PANTHER" id="PTHR22847">
    <property type="entry name" value="WD40 REPEAT PROTEIN"/>
    <property type="match status" value="1"/>
</dbReference>
<dbReference type="InterPro" id="IPR011044">
    <property type="entry name" value="Quino_amine_DH_bsu"/>
</dbReference>
<keyword evidence="2" id="KW-0677">Repeat</keyword>
<dbReference type="Gene3D" id="2.130.10.10">
    <property type="entry name" value="YVTN repeat-like/Quinoprotein amine dehydrogenase"/>
    <property type="match status" value="4"/>
</dbReference>
<dbReference type="InterPro" id="IPR059179">
    <property type="entry name" value="MLKL-like_MCAfunc"/>
</dbReference>
<dbReference type="SUPFAM" id="SSF50969">
    <property type="entry name" value="YVTN repeat-like/Quinoprotein amine dehydrogenase"/>
    <property type="match status" value="1"/>
</dbReference>
<dbReference type="PRINTS" id="PR00320">
    <property type="entry name" value="GPROTEINBRPT"/>
</dbReference>
<dbReference type="InterPro" id="IPR027417">
    <property type="entry name" value="P-loop_NTPase"/>
</dbReference>
<keyword evidence="7" id="KW-1185">Reference proteome</keyword>
<protein>
    <recommendedName>
        <fullName evidence="5">NACHT domain-containing protein</fullName>
    </recommendedName>
</protein>
<gene>
    <name evidence="6" type="ORF">QCA50_009756</name>
</gene>
<dbReference type="SUPFAM" id="SSF50998">
    <property type="entry name" value="Quinoprotein alcohol dehydrogenase-like"/>
    <property type="match status" value="1"/>
</dbReference>
<dbReference type="Proteomes" id="UP001385951">
    <property type="component" value="Unassembled WGS sequence"/>
</dbReference>
<feature type="repeat" description="WD" evidence="3">
    <location>
        <begin position="968"/>
        <end position="1009"/>
    </location>
</feature>
<dbReference type="Pfam" id="PF00400">
    <property type="entry name" value="WD40"/>
    <property type="match status" value="9"/>
</dbReference>
<feature type="repeat" description="WD" evidence="3">
    <location>
        <begin position="1103"/>
        <end position="1136"/>
    </location>
</feature>
<dbReference type="PROSITE" id="PS50082">
    <property type="entry name" value="WD_REPEATS_2"/>
    <property type="match status" value="7"/>
</dbReference>
<dbReference type="InterPro" id="IPR011047">
    <property type="entry name" value="Quinoprotein_ADH-like_sf"/>
</dbReference>
<proteinExistence type="predicted"/>
<dbReference type="InterPro" id="IPR056884">
    <property type="entry name" value="NPHP3-like_N"/>
</dbReference>
<feature type="repeat" description="WD" evidence="3">
    <location>
        <begin position="1052"/>
        <end position="1085"/>
    </location>
</feature>
<feature type="region of interest" description="Disordered" evidence="4">
    <location>
        <begin position="91"/>
        <end position="114"/>
    </location>
</feature>
<dbReference type="InterPro" id="IPR020472">
    <property type="entry name" value="WD40_PAC1"/>
</dbReference>
<dbReference type="PROSITE" id="PS00678">
    <property type="entry name" value="WD_REPEATS_1"/>
    <property type="match status" value="4"/>
</dbReference>
<dbReference type="Gene3D" id="3.40.50.300">
    <property type="entry name" value="P-loop containing nucleotide triphosphate hydrolases"/>
    <property type="match status" value="1"/>
</dbReference>
<dbReference type="CDD" id="cd00200">
    <property type="entry name" value="WD40"/>
    <property type="match status" value="2"/>
</dbReference>
<evidence type="ECO:0000256" key="1">
    <source>
        <dbReference type="ARBA" id="ARBA00022574"/>
    </source>
</evidence>
<dbReference type="InterPro" id="IPR007111">
    <property type="entry name" value="NACHT_NTPase"/>
</dbReference>
<dbReference type="InterPro" id="IPR019775">
    <property type="entry name" value="WD40_repeat_CS"/>
</dbReference>
<evidence type="ECO:0000259" key="5">
    <source>
        <dbReference type="PROSITE" id="PS50837"/>
    </source>
</evidence>
<evidence type="ECO:0000313" key="6">
    <source>
        <dbReference type="EMBL" id="KAK7687251.1"/>
    </source>
</evidence>
<feature type="domain" description="NACHT" evidence="5">
    <location>
        <begin position="267"/>
        <end position="416"/>
    </location>
</feature>
<evidence type="ECO:0000256" key="4">
    <source>
        <dbReference type="SAM" id="MobiDB-lite"/>
    </source>
</evidence>
<dbReference type="GO" id="GO:0007166">
    <property type="term" value="P:cell surface receptor signaling pathway"/>
    <property type="evidence" value="ECO:0007669"/>
    <property type="project" value="InterPro"/>
</dbReference>
<dbReference type="SUPFAM" id="SSF52540">
    <property type="entry name" value="P-loop containing nucleoside triphosphate hydrolases"/>
    <property type="match status" value="1"/>
</dbReference>
<evidence type="ECO:0000256" key="2">
    <source>
        <dbReference type="ARBA" id="ARBA00022737"/>
    </source>
</evidence>
<comment type="caution">
    <text evidence="6">The sequence shown here is derived from an EMBL/GenBank/DDBJ whole genome shotgun (WGS) entry which is preliminary data.</text>
</comment>
<keyword evidence="1 3" id="KW-0853">WD repeat</keyword>
<dbReference type="SMART" id="SM00320">
    <property type="entry name" value="WD40"/>
    <property type="match status" value="10"/>
</dbReference>
<reference evidence="6 7" key="1">
    <citation type="submission" date="2022-09" db="EMBL/GenBank/DDBJ databases">
        <authorList>
            <person name="Palmer J.M."/>
        </authorList>
    </citation>
    <scope>NUCLEOTIDE SEQUENCE [LARGE SCALE GENOMIC DNA]</scope>
    <source>
        <strain evidence="6 7">DSM 7382</strain>
    </source>
</reference>
<dbReference type="Gene3D" id="1.20.930.20">
    <property type="entry name" value="Adaptor protein Cbl, N-terminal domain"/>
    <property type="match status" value="1"/>
</dbReference>
<feature type="repeat" description="WD" evidence="3">
    <location>
        <begin position="842"/>
        <end position="886"/>
    </location>
</feature>
<accession>A0AAW0G2K3</accession>
<dbReference type="InterPro" id="IPR001680">
    <property type="entry name" value="WD40_rpt"/>
</dbReference>
<dbReference type="PROSITE" id="PS50837">
    <property type="entry name" value="NACHT"/>
    <property type="match status" value="1"/>
</dbReference>
<feature type="repeat" description="WD" evidence="3">
    <location>
        <begin position="1010"/>
        <end position="1051"/>
    </location>
</feature>
<dbReference type="PANTHER" id="PTHR22847:SF637">
    <property type="entry name" value="WD REPEAT DOMAIN 5B"/>
    <property type="match status" value="1"/>
</dbReference>
<name>A0AAW0G2K3_9APHY</name>
<sequence length="1341" mass="148926">MSRDSSRNSSRNSSRDGKERIDYILGAAHTILDIGKDALDLAPIPGLKVAANAISTLIDMTLKTRGNRKAWTELSKEIKLLSETIIDSSKKFGDAMDQSQPPNSEEVRTQLGKSSEYRERVDALIKALNEVEEEVDTLSKPNLLKRFLKSTQDEQSLKSLTDRIKTARMDFIMGSVFTVERITATIEGIVATTQRIVVETAQVVNRIDLNVTRQGDEGTLRALPTADASYQSVYTQSKTHYLAGTRVDLLAELEHWAKADTEFANIPVYILSGLAGTGKSTIACEIAKRLNKAKLLGASFFFIRGIEKLSTIHFVIPTIAFQLAKNIPELYRHIVDAVRAYVHSNETMQLEHQLDALLVEPLRALPSNHNPLVIIIDAVDECTQSGQDDVARLLYLLMKNIHQRSLPLRILLTTRPEIHIETPLYSTEFHNIARPFKLQDIPLDVVNMDIARYVEAELSKSRFKAELKAERPDIVAELTGKAAGLFIYASVACDFIFKSLRHKYPKHAVERLNQWLSETSTVSSMTKPLDMLYLTVLQQSFPESNYSNMIQDVLASVALLQDQVSPQTLESLTGIPVDDIMDIVSQMASVILPCDDTNIEIQPVHASFPQFLIDNARCTDPQFFINPLTHHQAFASKCLALLIKPGVLQMKQQVPVSAHIAYACLHWPAHIVSSQASNALLILLQDFLKRDLLLWFGALSVMGRLRSAAPALSSVQQWIQNITGLDVDKQIPSLLNDGYRFILEYNVPIEMDPMQIYISALPMMPTCLLQELYAPNYQHMPALQLLSKRDSGWGPCLCVMEGHKSWVTSVKYSPDGHVIISSSHDSTVHTWQADSGTSLNIMRGHKASVWAADFCPDPDRLAEIVSVSDDYTLCIWDFASGAPLHSIPINEESCCVAYSPDGKKIVAGSTDSGFKIWDAVTREQLLQADDTSQTLSISFSPDSKLIVTAVENNIYIWNADTGKLVCTLEGHTGIVRCAIFSPDGIRVVSGADDRTVCIWDVETGICLRALREHTGNIHAIAISPKGNIIASEDSDSTICLWDAESGDLVNILEGHTDIVGSLCFSPNGQTLVSASDDKTVCIWDIVGHNSKMKEAKEPFYETTCVEFSSDGTIISIGLQDGSVSIWETQTGKQLHHIQLEAKSYVCSLAILPDNQTVACATSDDDFISIWNISTKNLSKKPLVDRNRAYIVRCSPDGQWIASVTKCNIYLWHTSEGDLEHTIPMHSSGYEYGRSLAFSSDSKMLQCIINEKHYIYDVSIGILLDTETTLWQPQASEVQLKEENGWIISKTSGKKLAWIAGSKRGKEVYSDDRGTFRFHGKYYAAGSITGQFTIIDLSKLED</sequence>
<dbReference type="GO" id="GO:1990234">
    <property type="term" value="C:transferase complex"/>
    <property type="evidence" value="ECO:0007669"/>
    <property type="project" value="UniProtKB-ARBA"/>
</dbReference>
<evidence type="ECO:0000256" key="3">
    <source>
        <dbReference type="PROSITE-ProRule" id="PRU00221"/>
    </source>
</evidence>
<evidence type="ECO:0000313" key="7">
    <source>
        <dbReference type="Proteomes" id="UP001385951"/>
    </source>
</evidence>
<dbReference type="CDD" id="cd21037">
    <property type="entry name" value="MLKL_NTD"/>
    <property type="match status" value="1"/>
</dbReference>
<dbReference type="EMBL" id="JASBNA010000014">
    <property type="protein sequence ID" value="KAK7687251.1"/>
    <property type="molecule type" value="Genomic_DNA"/>
</dbReference>
<dbReference type="InterPro" id="IPR015943">
    <property type="entry name" value="WD40/YVTN_repeat-like_dom_sf"/>
</dbReference>
<feature type="repeat" description="WD" evidence="3">
    <location>
        <begin position="896"/>
        <end position="927"/>
    </location>
</feature>
<dbReference type="Pfam" id="PF24883">
    <property type="entry name" value="NPHP3_N"/>
    <property type="match status" value="1"/>
</dbReference>
<organism evidence="6 7">
    <name type="scientific">Cerrena zonata</name>
    <dbReference type="NCBI Taxonomy" id="2478898"/>
    <lineage>
        <taxon>Eukaryota</taxon>
        <taxon>Fungi</taxon>
        <taxon>Dikarya</taxon>
        <taxon>Basidiomycota</taxon>
        <taxon>Agaricomycotina</taxon>
        <taxon>Agaricomycetes</taxon>
        <taxon>Polyporales</taxon>
        <taxon>Cerrenaceae</taxon>
        <taxon>Cerrena</taxon>
    </lineage>
</organism>
<feature type="repeat" description="WD" evidence="3">
    <location>
        <begin position="800"/>
        <end position="841"/>
    </location>
</feature>